<organism evidence="1 2">
    <name type="scientific">Actinomycetospora corticicola</name>
    <dbReference type="NCBI Taxonomy" id="663602"/>
    <lineage>
        <taxon>Bacteria</taxon>
        <taxon>Bacillati</taxon>
        <taxon>Actinomycetota</taxon>
        <taxon>Actinomycetes</taxon>
        <taxon>Pseudonocardiales</taxon>
        <taxon>Pseudonocardiaceae</taxon>
        <taxon>Actinomycetospora</taxon>
    </lineage>
</organism>
<dbReference type="EMBL" id="JACCBN010000001">
    <property type="protein sequence ID" value="NYD38983.1"/>
    <property type="molecule type" value="Genomic_DNA"/>
</dbReference>
<accession>A0A7Y9E0J1</accession>
<sequence>MTSDRSIEVSRLVDAPPERAFALVADPDRHPDLDASGMVRASQTHLALTELGDVFTMDMHNEQMGDYTVENHVVVYEPDSALGWAPAGPGQRPAGYTWTYTFEPDGDATRVTLTYDWSAVTDPQLLEFFPVVDADTLDASLGLLAEALA</sequence>
<comment type="caution">
    <text evidence="1">The sequence shown here is derived from an EMBL/GenBank/DDBJ whole genome shotgun (WGS) entry which is preliminary data.</text>
</comment>
<proteinExistence type="predicted"/>
<gene>
    <name evidence="1" type="ORF">BJ983_005085</name>
</gene>
<evidence type="ECO:0000313" key="1">
    <source>
        <dbReference type="EMBL" id="NYD38983.1"/>
    </source>
</evidence>
<dbReference type="InterPro" id="IPR023393">
    <property type="entry name" value="START-like_dom_sf"/>
</dbReference>
<dbReference type="SUPFAM" id="SSF55961">
    <property type="entry name" value="Bet v1-like"/>
    <property type="match status" value="1"/>
</dbReference>
<dbReference type="Proteomes" id="UP000535890">
    <property type="component" value="Unassembled WGS sequence"/>
</dbReference>
<dbReference type="Gene3D" id="3.30.530.20">
    <property type="match status" value="1"/>
</dbReference>
<evidence type="ECO:0000313" key="2">
    <source>
        <dbReference type="Proteomes" id="UP000535890"/>
    </source>
</evidence>
<reference evidence="1 2" key="1">
    <citation type="submission" date="2020-07" db="EMBL/GenBank/DDBJ databases">
        <title>Sequencing the genomes of 1000 actinobacteria strains.</title>
        <authorList>
            <person name="Klenk H.-P."/>
        </authorList>
    </citation>
    <scope>NUCLEOTIDE SEQUENCE [LARGE SCALE GENOMIC DNA]</scope>
    <source>
        <strain evidence="1 2">DSM 45772</strain>
    </source>
</reference>
<protein>
    <submittedName>
        <fullName evidence="1">Uncharacterized protein YndB with AHSA1/START domain</fullName>
    </submittedName>
</protein>
<name>A0A7Y9E0J1_9PSEU</name>
<dbReference type="RefSeq" id="WP_179796355.1">
    <property type="nucleotide sequence ID" value="NZ_BAABHP010000019.1"/>
</dbReference>
<dbReference type="Pfam" id="PF10604">
    <property type="entry name" value="Polyketide_cyc2"/>
    <property type="match status" value="1"/>
</dbReference>
<dbReference type="AlphaFoldDB" id="A0A7Y9E0J1"/>
<keyword evidence="2" id="KW-1185">Reference proteome</keyword>
<dbReference type="InterPro" id="IPR019587">
    <property type="entry name" value="Polyketide_cyclase/dehydratase"/>
</dbReference>